<keyword evidence="2" id="KW-1185">Reference proteome</keyword>
<organism evidence="1 2">
    <name type="scientific">Bacillus carboniphilus</name>
    <dbReference type="NCBI Taxonomy" id="86663"/>
    <lineage>
        <taxon>Bacteria</taxon>
        <taxon>Bacillati</taxon>
        <taxon>Bacillota</taxon>
        <taxon>Bacilli</taxon>
        <taxon>Bacillales</taxon>
        <taxon>Bacillaceae</taxon>
        <taxon>Bacillus</taxon>
    </lineage>
</organism>
<evidence type="ECO:0000313" key="1">
    <source>
        <dbReference type="EMBL" id="WLR42166.1"/>
    </source>
</evidence>
<accession>A0ABY9JWW5</accession>
<gene>
    <name evidence="1" type="ORF">LC087_15700</name>
</gene>
<dbReference type="Proteomes" id="UP001197974">
    <property type="component" value="Chromosome"/>
</dbReference>
<evidence type="ECO:0000313" key="2">
    <source>
        <dbReference type="Proteomes" id="UP001197974"/>
    </source>
</evidence>
<sequence length="48" mass="5912">MILKIEPYDEEEYEDIELKEVVQKVLRWPGWPSIIVSHRTWLYLDDVH</sequence>
<dbReference type="RefSeq" id="WP_226543283.1">
    <property type="nucleotide sequence ID" value="NZ_CP129013.1"/>
</dbReference>
<reference evidence="1 2" key="1">
    <citation type="submission" date="2023-06" db="EMBL/GenBank/DDBJ databases">
        <title>Five Gram-positive bacteria isolated from mangrove sediments in Shenzhen, Guangdong, China.</title>
        <authorList>
            <person name="Yu S."/>
            <person name="Zheng W."/>
            <person name="Huang Y."/>
        </authorList>
    </citation>
    <scope>NUCLEOTIDE SEQUENCE [LARGE SCALE GENOMIC DNA]</scope>
    <source>
        <strain evidence="1 2">SaN35-3</strain>
    </source>
</reference>
<name>A0ABY9JWW5_9BACI</name>
<protein>
    <submittedName>
        <fullName evidence="1">Uncharacterized protein</fullName>
    </submittedName>
</protein>
<dbReference type="EMBL" id="CP129013">
    <property type="protein sequence ID" value="WLR42166.1"/>
    <property type="molecule type" value="Genomic_DNA"/>
</dbReference>
<proteinExistence type="predicted"/>